<dbReference type="CDD" id="cd21885">
    <property type="entry name" value="SARAH_RASSF1-like"/>
    <property type="match status" value="1"/>
</dbReference>
<reference evidence="4 5" key="1">
    <citation type="submission" date="2019-07" db="EMBL/GenBank/DDBJ databases">
        <title>Annotation for the trematode Paragonimus westermani.</title>
        <authorList>
            <person name="Choi Y.-J."/>
        </authorList>
    </citation>
    <scope>NUCLEOTIDE SEQUENCE [LARGE SCALE GENOMIC DNA]</scope>
    <source>
        <strain evidence="4">180907_Pwestermani</strain>
    </source>
</reference>
<dbReference type="PROSITE" id="PS50951">
    <property type="entry name" value="SARAH"/>
    <property type="match status" value="1"/>
</dbReference>
<dbReference type="EMBL" id="JTDF01001563">
    <property type="protein sequence ID" value="KAF8569840.1"/>
    <property type="molecule type" value="Genomic_DNA"/>
</dbReference>
<feature type="region of interest" description="Disordered" evidence="1">
    <location>
        <begin position="282"/>
        <end position="306"/>
    </location>
</feature>
<feature type="compositionally biased region" description="Low complexity" evidence="1">
    <location>
        <begin position="845"/>
        <end position="864"/>
    </location>
</feature>
<dbReference type="SMART" id="SM00314">
    <property type="entry name" value="RA"/>
    <property type="match status" value="1"/>
</dbReference>
<comment type="caution">
    <text evidence="4">The sequence shown here is derived from an EMBL/GenBank/DDBJ whole genome shotgun (WGS) entry which is preliminary data.</text>
</comment>
<sequence>MSFVLRPISADCHFTCHNRCQSSVRVACQSHLPSTSKPVLGNDPKGSPSEDTNGHSDQVLNLTSEFDRLLKSSKQEGDADIMTVPLQTDLTSELGVVRNGFTLPPSDFLSDHTRYSTIVAPFRENTDITALDSVQDKVAPLPCGDGCQTPERSLFTVHSRSEQVLPSPAIDQTVYFTASSSLNHDLQITDASTWSRRTAAYPNSIQPPQCRAGIARRGTDLTARSGPQRTKLTARHSFLAGHGSDATIYSRLSYDFSSLDREAIRTHGIRVRELTCLPDAEQEPDFSLDDTSPPLPPQRVSSLSPSVQCDCSSTSHTTYLNEVGFASVMQTTAAFVKQKCKPNKRFTGSPPPPVPLTPVLVGPRGRLPYSAEQLLERLAVFNANEFGLHSRSVPSLTPGDCEGQVRIHINLLRPIRMLLTVRPVSIFDLVGKDCEADEEEEYGCAVHPSGDDTSSHAKLKENPPDVLVNGVQYNPPKSAVTAVTPAFSADCPVRRRLSKRLFGTHPQSSTFWLPRGSTKVLYVRLSMTALKVITTLLGRFQIEDNPQKFALYEHTIEGEQEVSVRKLFDDESPLGLFLRWTEDGPERFNQLLGIKRLVLQENETGDIEWFGFSLPELQTFLGILNQEEADYRRRIELKYELRRKEVLRLMALHESRQLSSQSSISSVMDSLPTLLVRAGPSAVNQPTGSSSLGYSGQSGFHNSLQVPVSPVLRSRNDQPGVSSNLNRESESNDSHPVCALDRETAAVMHAASADPSPTHFADPRRSIAATSSTLPRLFGAGARGKTTLFRPSAYKQMKKAEKAQEKRLAKLEKERMKEEKKRQKAEAKQTQHQPSDARPAQSRRLFGLTGLSSTSFSPSNSNGPRSTLKR</sequence>
<proteinExistence type="predicted"/>
<evidence type="ECO:0000256" key="1">
    <source>
        <dbReference type="SAM" id="MobiDB-lite"/>
    </source>
</evidence>
<dbReference type="Gene3D" id="3.10.20.90">
    <property type="entry name" value="Phosphatidylinositol 3-kinase Catalytic Subunit, Chain A, domain 1"/>
    <property type="match status" value="1"/>
</dbReference>
<evidence type="ECO:0000259" key="2">
    <source>
        <dbReference type="PROSITE" id="PS50200"/>
    </source>
</evidence>
<dbReference type="PANTHER" id="PTHR22738">
    <property type="entry name" value="RASSF"/>
    <property type="match status" value="1"/>
</dbReference>
<dbReference type="GO" id="GO:0007165">
    <property type="term" value="P:signal transduction"/>
    <property type="evidence" value="ECO:0007669"/>
    <property type="project" value="InterPro"/>
</dbReference>
<dbReference type="Pfam" id="PF16517">
    <property type="entry name" value="Nore1-SARAH"/>
    <property type="match status" value="1"/>
</dbReference>
<dbReference type="SUPFAM" id="SSF54236">
    <property type="entry name" value="Ubiquitin-like"/>
    <property type="match status" value="1"/>
</dbReference>
<dbReference type="InterPro" id="IPR011524">
    <property type="entry name" value="SARAH_dom"/>
</dbReference>
<dbReference type="InterPro" id="IPR029071">
    <property type="entry name" value="Ubiquitin-like_domsf"/>
</dbReference>
<dbReference type="OrthoDB" id="74314at2759"/>
<feature type="region of interest" description="Disordered" evidence="1">
    <location>
        <begin position="711"/>
        <end position="735"/>
    </location>
</feature>
<protein>
    <recommendedName>
        <fullName evidence="6">Ras-associating domain-containing protein</fullName>
    </recommendedName>
</protein>
<feature type="compositionally biased region" description="Basic and acidic residues" evidence="1">
    <location>
        <begin position="811"/>
        <end position="829"/>
    </location>
</feature>
<dbReference type="PROSITE" id="PS50200">
    <property type="entry name" value="RA"/>
    <property type="match status" value="1"/>
</dbReference>
<name>A0A8T0DQD1_9TREM</name>
<evidence type="ECO:0008006" key="6">
    <source>
        <dbReference type="Google" id="ProtNLM"/>
    </source>
</evidence>
<evidence type="ECO:0000313" key="4">
    <source>
        <dbReference type="EMBL" id="KAF8569840.1"/>
    </source>
</evidence>
<accession>A0A8T0DQD1</accession>
<dbReference type="Proteomes" id="UP000699462">
    <property type="component" value="Unassembled WGS sequence"/>
</dbReference>
<dbReference type="Gene3D" id="1.20.5.110">
    <property type="match status" value="1"/>
</dbReference>
<dbReference type="InterPro" id="IPR033614">
    <property type="entry name" value="RASSF1-6"/>
</dbReference>
<feature type="compositionally biased region" description="Polar residues" evidence="1">
    <location>
        <begin position="717"/>
        <end position="726"/>
    </location>
</feature>
<organism evidence="4 5">
    <name type="scientific">Paragonimus westermani</name>
    <dbReference type="NCBI Taxonomy" id="34504"/>
    <lineage>
        <taxon>Eukaryota</taxon>
        <taxon>Metazoa</taxon>
        <taxon>Spiralia</taxon>
        <taxon>Lophotrochozoa</taxon>
        <taxon>Platyhelminthes</taxon>
        <taxon>Trematoda</taxon>
        <taxon>Digenea</taxon>
        <taxon>Plagiorchiida</taxon>
        <taxon>Troglotremata</taxon>
        <taxon>Troglotrematidae</taxon>
        <taxon>Paragonimus</taxon>
    </lineage>
</organism>
<feature type="region of interest" description="Disordered" evidence="1">
    <location>
        <begin position="811"/>
        <end position="870"/>
    </location>
</feature>
<feature type="domain" description="Ras-associating" evidence="2">
    <location>
        <begin position="514"/>
        <end position="604"/>
    </location>
</feature>
<dbReference type="PANTHER" id="PTHR22738:SF10">
    <property type="entry name" value="RAS ASSOCIATION DOMAIN-CONTAINING PROTEIN 1 HOMOLOG"/>
    <property type="match status" value="1"/>
</dbReference>
<gene>
    <name evidence="4" type="ORF">P879_02228</name>
</gene>
<keyword evidence="5" id="KW-1185">Reference proteome</keyword>
<evidence type="ECO:0000259" key="3">
    <source>
        <dbReference type="PROSITE" id="PS50951"/>
    </source>
</evidence>
<dbReference type="InterPro" id="IPR000159">
    <property type="entry name" value="RA_dom"/>
</dbReference>
<feature type="domain" description="SARAH" evidence="3">
    <location>
        <begin position="606"/>
        <end position="653"/>
    </location>
</feature>
<dbReference type="Pfam" id="PF00788">
    <property type="entry name" value="RA"/>
    <property type="match status" value="1"/>
</dbReference>
<feature type="region of interest" description="Disordered" evidence="1">
    <location>
        <begin position="33"/>
        <end position="57"/>
    </location>
</feature>
<dbReference type="AlphaFoldDB" id="A0A8T0DQD1"/>
<evidence type="ECO:0000313" key="5">
    <source>
        <dbReference type="Proteomes" id="UP000699462"/>
    </source>
</evidence>